<dbReference type="InterPro" id="IPR001810">
    <property type="entry name" value="F-box_dom"/>
</dbReference>
<evidence type="ECO:0000259" key="1">
    <source>
        <dbReference type="Pfam" id="PF00646"/>
    </source>
</evidence>
<sequence length="591" mass="66740">MSLFHHLPAELVREVLEELDPESFYLCLQTSKLFRQHAGTSTKLLRDHLSRIPGRRIISPHILGDANALIREFSKRAAQHLVAGVPWMVDRHSWLASSHSNKKISTLVRWGCDTEGNSIANLDTHPFHNHLVLIEVRSNDATVNVYIVEEYMQCGYCPRLKHIISPHSLSEHLPACGQHYVQYQVLKVASCMSDPSTDDPHNSDLMIAVLYQVQTPSCDMCSNASMKLLVFRLDAKFGPMVIESFEIEVERDEQVVAMAMTRSTEAIIVIRHGFNVHMVMVYRIEKDDTTLERHTSRETRLIIPSIQSPRECVSGISVQGDTVHLYPATFPMPHWILSPLSIVSDDISEAIERRDTLLPDVVDVFPKHSLGRAIAHHHHHLVTDPDLNEGAATCVNTALEFMISREESLTGSRTGAFLLKALHYPTSCKHFDLSKDYRRLHHVFVAQLAGLPDLHNLSTLGLRIAISPRSHRIAIASWKTVNVWSLDPEAFLNPDYSLGGAPGVPGDYAFTEGCGWQFYSSGKFHRECVVLEPVELPGSGVVFDLEFRNEDELWGWTSTGMCRWDFSVDACAKFDILYMEGVREEEGHKKR</sequence>
<gene>
    <name evidence="2" type="ORF">K505DRAFT_364546</name>
</gene>
<reference evidence="2" key="1">
    <citation type="journal article" date="2020" name="Stud. Mycol.">
        <title>101 Dothideomycetes genomes: a test case for predicting lifestyles and emergence of pathogens.</title>
        <authorList>
            <person name="Haridas S."/>
            <person name="Albert R."/>
            <person name="Binder M."/>
            <person name="Bloem J."/>
            <person name="Labutti K."/>
            <person name="Salamov A."/>
            <person name="Andreopoulos B."/>
            <person name="Baker S."/>
            <person name="Barry K."/>
            <person name="Bills G."/>
            <person name="Bluhm B."/>
            <person name="Cannon C."/>
            <person name="Castanera R."/>
            <person name="Culley D."/>
            <person name="Daum C."/>
            <person name="Ezra D."/>
            <person name="Gonzalez J."/>
            <person name="Henrissat B."/>
            <person name="Kuo A."/>
            <person name="Liang C."/>
            <person name="Lipzen A."/>
            <person name="Lutzoni F."/>
            <person name="Magnuson J."/>
            <person name="Mondo S."/>
            <person name="Nolan M."/>
            <person name="Ohm R."/>
            <person name="Pangilinan J."/>
            <person name="Park H.-J."/>
            <person name="Ramirez L."/>
            <person name="Alfaro M."/>
            <person name="Sun H."/>
            <person name="Tritt A."/>
            <person name="Yoshinaga Y."/>
            <person name="Zwiers L.-H."/>
            <person name="Turgeon B."/>
            <person name="Goodwin S."/>
            <person name="Spatafora J."/>
            <person name="Crous P."/>
            <person name="Grigoriev I."/>
        </authorList>
    </citation>
    <scope>NUCLEOTIDE SEQUENCE</scope>
    <source>
        <strain evidence="2">CBS 109.77</strain>
    </source>
</reference>
<feature type="domain" description="F-box" evidence="1">
    <location>
        <begin position="5"/>
        <end position="38"/>
    </location>
</feature>
<dbReference type="OrthoDB" id="6058203at2759"/>
<protein>
    <recommendedName>
        <fullName evidence="1">F-box domain-containing protein</fullName>
    </recommendedName>
</protein>
<dbReference type="AlphaFoldDB" id="A0A6A6X3E9"/>
<accession>A0A6A6X3E9</accession>
<dbReference type="EMBL" id="MU002062">
    <property type="protein sequence ID" value="KAF2790655.1"/>
    <property type="molecule type" value="Genomic_DNA"/>
</dbReference>
<evidence type="ECO:0000313" key="3">
    <source>
        <dbReference type="Proteomes" id="UP000799757"/>
    </source>
</evidence>
<dbReference type="Proteomes" id="UP000799757">
    <property type="component" value="Unassembled WGS sequence"/>
</dbReference>
<dbReference type="Pfam" id="PF00646">
    <property type="entry name" value="F-box"/>
    <property type="match status" value="1"/>
</dbReference>
<name>A0A6A6X3E9_9PLEO</name>
<organism evidence="2 3">
    <name type="scientific">Melanomma pulvis-pyrius CBS 109.77</name>
    <dbReference type="NCBI Taxonomy" id="1314802"/>
    <lineage>
        <taxon>Eukaryota</taxon>
        <taxon>Fungi</taxon>
        <taxon>Dikarya</taxon>
        <taxon>Ascomycota</taxon>
        <taxon>Pezizomycotina</taxon>
        <taxon>Dothideomycetes</taxon>
        <taxon>Pleosporomycetidae</taxon>
        <taxon>Pleosporales</taxon>
        <taxon>Melanommataceae</taxon>
        <taxon>Melanomma</taxon>
    </lineage>
</organism>
<dbReference type="InterPro" id="IPR036047">
    <property type="entry name" value="F-box-like_dom_sf"/>
</dbReference>
<evidence type="ECO:0000313" key="2">
    <source>
        <dbReference type="EMBL" id="KAF2790655.1"/>
    </source>
</evidence>
<proteinExistence type="predicted"/>
<keyword evidence="3" id="KW-1185">Reference proteome</keyword>
<dbReference type="SUPFAM" id="SSF81383">
    <property type="entry name" value="F-box domain"/>
    <property type="match status" value="1"/>
</dbReference>